<dbReference type="GO" id="GO:0005886">
    <property type="term" value="C:plasma membrane"/>
    <property type="evidence" value="ECO:0007669"/>
    <property type="project" value="UniProtKB-SubCell"/>
</dbReference>
<organism evidence="11">
    <name type="scientific">Clostridium innocuum</name>
    <dbReference type="NCBI Taxonomy" id="1522"/>
    <lineage>
        <taxon>Bacteria</taxon>
        <taxon>Bacillati</taxon>
        <taxon>Bacillota</taxon>
        <taxon>Clostridia</taxon>
        <taxon>Eubacteriales</taxon>
        <taxon>Clostridiaceae</taxon>
        <taxon>Clostridium</taxon>
    </lineage>
</organism>
<dbReference type="GO" id="GO:0016780">
    <property type="term" value="F:phosphotransferase activity, for other substituted phosphate groups"/>
    <property type="evidence" value="ECO:0007669"/>
    <property type="project" value="TreeGrafter"/>
</dbReference>
<evidence type="ECO:0000256" key="1">
    <source>
        <dbReference type="ARBA" id="ARBA00004141"/>
    </source>
</evidence>
<reference evidence="11" key="1">
    <citation type="submission" date="2019-11" db="EMBL/GenBank/DDBJ databases">
        <authorList>
            <person name="Feng L."/>
        </authorList>
    </citation>
    <scope>NUCLEOTIDE SEQUENCE</scope>
    <source>
        <strain evidence="11">CinnocuumLFYP12</strain>
    </source>
</reference>
<evidence type="ECO:0000259" key="10">
    <source>
        <dbReference type="Pfam" id="PF02397"/>
    </source>
</evidence>
<comment type="subcellular location">
    <subcellularLocation>
        <location evidence="2">Cell membrane</location>
    </subcellularLocation>
    <subcellularLocation>
        <location evidence="1">Membrane</location>
        <topology evidence="1">Multi-pass membrane protein</topology>
    </subcellularLocation>
</comment>
<feature type="domain" description="Bacterial sugar transferase" evidence="10">
    <location>
        <begin position="300"/>
        <end position="492"/>
    </location>
</feature>
<evidence type="ECO:0000256" key="7">
    <source>
        <dbReference type="ARBA" id="ARBA00022989"/>
    </source>
</evidence>
<accession>A0A6N2TYZ2</accession>
<evidence type="ECO:0000256" key="2">
    <source>
        <dbReference type="ARBA" id="ARBA00004236"/>
    </source>
</evidence>
<dbReference type="InterPro" id="IPR003362">
    <property type="entry name" value="Bact_transf"/>
</dbReference>
<dbReference type="Gene3D" id="3.40.50.720">
    <property type="entry name" value="NAD(P)-binding Rossmann-like Domain"/>
    <property type="match status" value="1"/>
</dbReference>
<protein>
    <submittedName>
        <fullName evidence="11">Putative sugar transferase EpsL</fullName>
        <ecNumber evidence="11">2.-.-.-</ecNumber>
    </submittedName>
</protein>
<evidence type="ECO:0000256" key="8">
    <source>
        <dbReference type="ARBA" id="ARBA00023136"/>
    </source>
</evidence>
<keyword evidence="8 9" id="KW-0472">Membrane</keyword>
<dbReference type="PANTHER" id="PTHR30576:SF4">
    <property type="entry name" value="UNDECAPRENYL-PHOSPHATE GALACTOSE PHOSPHOTRANSFERASE"/>
    <property type="match status" value="1"/>
</dbReference>
<evidence type="ECO:0000313" key="11">
    <source>
        <dbReference type="EMBL" id="VYT09703.1"/>
    </source>
</evidence>
<dbReference type="AlphaFoldDB" id="A0A6N2TYZ2"/>
<evidence type="ECO:0000256" key="6">
    <source>
        <dbReference type="ARBA" id="ARBA00022692"/>
    </source>
</evidence>
<dbReference type="Pfam" id="PF02397">
    <property type="entry name" value="Bac_transf"/>
    <property type="match status" value="1"/>
</dbReference>
<keyword evidence="4" id="KW-1003">Cell membrane</keyword>
<gene>
    <name evidence="11" type="primary">epsL</name>
    <name evidence="11" type="ORF">CILFYP12_01509</name>
</gene>
<name>A0A6N2TYZ2_CLOIN</name>
<dbReference type="PANTHER" id="PTHR30576">
    <property type="entry name" value="COLANIC BIOSYNTHESIS UDP-GLUCOSE LIPID CARRIER TRANSFERASE"/>
    <property type="match status" value="1"/>
</dbReference>
<sequence>MKSSVFLRFSVYINILYNTILVLFSISLKVYVLRFKIPFYKREGSEFINECKYMREKIGITACLLEEIVVCNLSFLFDFTGDYTVRICALYFVIQYLFGHYRTKTLLIWEEIELLVKSHICFFIVSILLDPMQDFNAHCALLNAVISCIMLCFSILLQRYLRIWFRNSCADNVLIIGAGRQALAFAEVCEKNRFALMKVKGYIDTQDGHVVKDIKQDVFALGELEQAVSRLQINSAVIASTNLTNAQFDDILLKLRTVEKIRYMPSVKILTFDTRVEDFDGQLLVSTAKGKISTFNKVVKRTIDILGGIAGCILLIPLTIYVWRSNSKNHDHDPIFFKQVRIGKGGKKFVLYKYRTMIPDAERILQELMEKDPVIREEYETNKKLKKDPRITRAGEFLRRKSLDEFPQFLNVLKGDMSLTGPRPYLPGERKDMGIYYDYVIGCKPGLTGMWQTHGRSDISFSDRLKMDEYYYKNWSLKLDMTILVKTIKTVFHGDGAR</sequence>
<dbReference type="EC" id="2.-.-.-" evidence="11"/>
<keyword evidence="5 11" id="KW-0808">Transferase</keyword>
<evidence type="ECO:0000256" key="9">
    <source>
        <dbReference type="SAM" id="Phobius"/>
    </source>
</evidence>
<dbReference type="NCBIfam" id="TIGR03025">
    <property type="entry name" value="EPS_sugtrans"/>
    <property type="match status" value="1"/>
</dbReference>
<keyword evidence="6 9" id="KW-0812">Transmembrane</keyword>
<evidence type="ECO:0000256" key="3">
    <source>
        <dbReference type="ARBA" id="ARBA00006464"/>
    </source>
</evidence>
<comment type="similarity">
    <text evidence="3">Belongs to the bacterial sugar transferase family.</text>
</comment>
<feature type="transmembrane region" description="Helical" evidence="9">
    <location>
        <begin position="135"/>
        <end position="157"/>
    </location>
</feature>
<evidence type="ECO:0000256" key="4">
    <source>
        <dbReference type="ARBA" id="ARBA00022475"/>
    </source>
</evidence>
<feature type="transmembrane region" description="Helical" evidence="9">
    <location>
        <begin position="12"/>
        <end position="32"/>
    </location>
</feature>
<dbReference type="InterPro" id="IPR017475">
    <property type="entry name" value="EPS_sugar_tfrase"/>
</dbReference>
<feature type="transmembrane region" description="Helical" evidence="9">
    <location>
        <begin position="112"/>
        <end position="129"/>
    </location>
</feature>
<evidence type="ECO:0000256" key="5">
    <source>
        <dbReference type="ARBA" id="ARBA00022679"/>
    </source>
</evidence>
<keyword evidence="7 9" id="KW-1133">Transmembrane helix</keyword>
<feature type="transmembrane region" description="Helical" evidence="9">
    <location>
        <begin position="305"/>
        <end position="323"/>
    </location>
</feature>
<proteinExistence type="inferred from homology"/>
<dbReference type="EMBL" id="CACRTE010000019">
    <property type="protein sequence ID" value="VYT09703.1"/>
    <property type="molecule type" value="Genomic_DNA"/>
</dbReference>